<name>A0A4R3KF65_9BACI</name>
<dbReference type="AlphaFoldDB" id="A0A4R3KF65"/>
<dbReference type="Gene3D" id="3.30.1240.10">
    <property type="match status" value="1"/>
</dbReference>
<evidence type="ECO:0000313" key="2">
    <source>
        <dbReference type="Proteomes" id="UP000295788"/>
    </source>
</evidence>
<dbReference type="GO" id="GO:0000287">
    <property type="term" value="F:magnesium ion binding"/>
    <property type="evidence" value="ECO:0007669"/>
    <property type="project" value="TreeGrafter"/>
</dbReference>
<dbReference type="SFLD" id="SFLDG01144">
    <property type="entry name" value="C2.B.4:_PGP_Like"/>
    <property type="match status" value="1"/>
</dbReference>
<organism evidence="1 2">
    <name type="scientific">Tepidibacillus fermentans</name>
    <dbReference type="NCBI Taxonomy" id="1281767"/>
    <lineage>
        <taxon>Bacteria</taxon>
        <taxon>Bacillati</taxon>
        <taxon>Bacillota</taxon>
        <taxon>Bacilli</taxon>
        <taxon>Bacillales</taxon>
        <taxon>Bacillaceae</taxon>
        <taxon>Tepidibacillus</taxon>
    </lineage>
</organism>
<keyword evidence="2" id="KW-1185">Reference proteome</keyword>
<gene>
    <name evidence="1" type="ORF">EDD72_11158</name>
</gene>
<sequence>MAYKLLALDIDGTLFSSKKYILPQTKKMIRNVIKDGLLVTLATGRSYSFAKEIAKDLNIKIPIITHDGALIANCLEQPLFISKLPNEIVQKMIEMITDFQLDFELQQDPYSIINVRYPWKNFFNTKSLSALKYKFVEYRSSKFISNQDMLSYIKLNRIEPQKISIVAENEKKIQFIMKELLTKFHDQIRITYSGMGFEILPKDISKAFGLKVLSSELGIDSTEIIAIGDNHNDIEMIEYAGLGVAMDNAPQKVKKLANYVTRSNDENGIAYVIQRFYYSLKH</sequence>
<dbReference type="NCBIfam" id="TIGR01484">
    <property type="entry name" value="HAD-SF-IIB"/>
    <property type="match status" value="1"/>
</dbReference>
<dbReference type="Gene3D" id="3.40.50.1000">
    <property type="entry name" value="HAD superfamily/HAD-like"/>
    <property type="match status" value="1"/>
</dbReference>
<dbReference type="NCBIfam" id="TIGR00099">
    <property type="entry name" value="Cof-subfamily"/>
    <property type="match status" value="1"/>
</dbReference>
<dbReference type="GO" id="GO:0016791">
    <property type="term" value="F:phosphatase activity"/>
    <property type="evidence" value="ECO:0007669"/>
    <property type="project" value="UniProtKB-ARBA"/>
</dbReference>
<dbReference type="SFLD" id="SFLDG01140">
    <property type="entry name" value="C2.B:_Phosphomannomutase_and_P"/>
    <property type="match status" value="1"/>
</dbReference>
<dbReference type="InterPro" id="IPR000150">
    <property type="entry name" value="Cof"/>
</dbReference>
<reference evidence="1 2" key="1">
    <citation type="submission" date="2019-03" db="EMBL/GenBank/DDBJ databases">
        <title>Genomic Encyclopedia of Type Strains, Phase IV (KMG-IV): sequencing the most valuable type-strain genomes for metagenomic binning, comparative biology and taxonomic classification.</title>
        <authorList>
            <person name="Goeker M."/>
        </authorList>
    </citation>
    <scope>NUCLEOTIDE SEQUENCE [LARGE SCALE GENOMIC DNA]</scope>
    <source>
        <strain evidence="1 2">DSM 23802</strain>
    </source>
</reference>
<protein>
    <recommendedName>
        <fullName evidence="3">Cof subfamily protein (Haloacid dehalogenase superfamily)/HAD superfamily hydrolase (TIGR01484 family)</fullName>
    </recommendedName>
</protein>
<dbReference type="GO" id="GO:0005829">
    <property type="term" value="C:cytosol"/>
    <property type="evidence" value="ECO:0007669"/>
    <property type="project" value="TreeGrafter"/>
</dbReference>
<dbReference type="InterPro" id="IPR006379">
    <property type="entry name" value="HAD-SF_hydro_IIB"/>
</dbReference>
<evidence type="ECO:0008006" key="3">
    <source>
        <dbReference type="Google" id="ProtNLM"/>
    </source>
</evidence>
<dbReference type="PANTHER" id="PTHR10000:SF8">
    <property type="entry name" value="HAD SUPERFAMILY HYDROLASE-LIKE, TYPE 3"/>
    <property type="match status" value="1"/>
</dbReference>
<dbReference type="CDD" id="cd07516">
    <property type="entry name" value="HAD_Pase"/>
    <property type="match status" value="1"/>
</dbReference>
<dbReference type="Pfam" id="PF08282">
    <property type="entry name" value="Hydrolase_3"/>
    <property type="match status" value="1"/>
</dbReference>
<proteinExistence type="predicted"/>
<dbReference type="Proteomes" id="UP000295788">
    <property type="component" value="Unassembled WGS sequence"/>
</dbReference>
<comment type="caution">
    <text evidence="1">The sequence shown here is derived from an EMBL/GenBank/DDBJ whole genome shotgun (WGS) entry which is preliminary data.</text>
</comment>
<accession>A0A4R3KF65</accession>
<dbReference type="SUPFAM" id="SSF56784">
    <property type="entry name" value="HAD-like"/>
    <property type="match status" value="1"/>
</dbReference>
<dbReference type="InterPro" id="IPR023214">
    <property type="entry name" value="HAD_sf"/>
</dbReference>
<dbReference type="InterPro" id="IPR036412">
    <property type="entry name" value="HAD-like_sf"/>
</dbReference>
<evidence type="ECO:0000313" key="1">
    <source>
        <dbReference type="EMBL" id="TCS81820.1"/>
    </source>
</evidence>
<dbReference type="SFLD" id="SFLDS00003">
    <property type="entry name" value="Haloacid_Dehalogenase"/>
    <property type="match status" value="1"/>
</dbReference>
<dbReference type="PANTHER" id="PTHR10000">
    <property type="entry name" value="PHOSPHOSERINE PHOSPHATASE"/>
    <property type="match status" value="1"/>
</dbReference>
<dbReference type="PROSITE" id="PS01229">
    <property type="entry name" value="COF_2"/>
    <property type="match status" value="1"/>
</dbReference>
<dbReference type="EMBL" id="SMAB01000011">
    <property type="protein sequence ID" value="TCS81820.1"/>
    <property type="molecule type" value="Genomic_DNA"/>
</dbReference>